<reference evidence="4 5" key="1">
    <citation type="submission" date="2023-03" db="EMBL/GenBank/DDBJ databases">
        <title>High-quality genome of Scylla paramamosain provides insights in environmental adaptation.</title>
        <authorList>
            <person name="Zhang L."/>
        </authorList>
    </citation>
    <scope>NUCLEOTIDE SEQUENCE [LARGE SCALE GENOMIC DNA]</scope>
    <source>
        <strain evidence="4">LZ_2023a</strain>
        <tissue evidence="4">Muscle</tissue>
    </source>
</reference>
<comment type="caution">
    <text evidence="4">The sequence shown here is derived from an EMBL/GenBank/DDBJ whole genome shotgun (WGS) entry which is preliminary data.</text>
</comment>
<evidence type="ECO:0000313" key="4">
    <source>
        <dbReference type="EMBL" id="KAK8401680.1"/>
    </source>
</evidence>
<dbReference type="InterPro" id="IPR012677">
    <property type="entry name" value="Nucleotide-bd_a/b_plait_sf"/>
</dbReference>
<dbReference type="InterPro" id="IPR013087">
    <property type="entry name" value="Znf_C2H2_type"/>
</dbReference>
<evidence type="ECO:0000256" key="2">
    <source>
        <dbReference type="SAM" id="MobiDB-lite"/>
    </source>
</evidence>
<evidence type="ECO:0000256" key="1">
    <source>
        <dbReference type="ARBA" id="ARBA00022884"/>
    </source>
</evidence>
<dbReference type="PANTHER" id="PTHR13968">
    <property type="entry name" value="HETEROGENEOUS NUCLEAR RIBONUCLEOPROTEIN"/>
    <property type="match status" value="1"/>
</dbReference>
<dbReference type="SUPFAM" id="SSF54928">
    <property type="entry name" value="RNA-binding domain, RBD"/>
    <property type="match status" value="1"/>
</dbReference>
<evidence type="ECO:0000259" key="3">
    <source>
        <dbReference type="PROSITE" id="PS00028"/>
    </source>
</evidence>
<accession>A0AAW0UNR0</accession>
<gene>
    <name evidence="4" type="ORF">O3P69_001062</name>
</gene>
<feature type="compositionally biased region" description="Low complexity" evidence="2">
    <location>
        <begin position="263"/>
        <end position="279"/>
    </location>
</feature>
<dbReference type="PANTHER" id="PTHR13968:SF26">
    <property type="entry name" value="RRM DOMAIN-CONTAINING PROTEIN"/>
    <property type="match status" value="1"/>
</dbReference>
<feature type="region of interest" description="Disordered" evidence="2">
    <location>
        <begin position="241"/>
        <end position="321"/>
    </location>
</feature>
<organism evidence="4 5">
    <name type="scientific">Scylla paramamosain</name>
    <name type="common">Mud crab</name>
    <dbReference type="NCBI Taxonomy" id="85552"/>
    <lineage>
        <taxon>Eukaryota</taxon>
        <taxon>Metazoa</taxon>
        <taxon>Ecdysozoa</taxon>
        <taxon>Arthropoda</taxon>
        <taxon>Crustacea</taxon>
        <taxon>Multicrustacea</taxon>
        <taxon>Malacostraca</taxon>
        <taxon>Eumalacostraca</taxon>
        <taxon>Eucarida</taxon>
        <taxon>Decapoda</taxon>
        <taxon>Pleocyemata</taxon>
        <taxon>Brachyura</taxon>
        <taxon>Eubrachyura</taxon>
        <taxon>Portunoidea</taxon>
        <taxon>Portunidae</taxon>
        <taxon>Portuninae</taxon>
        <taxon>Scylla</taxon>
    </lineage>
</organism>
<dbReference type="InterPro" id="IPR035979">
    <property type="entry name" value="RBD_domain_sf"/>
</dbReference>
<sequence>MRSDRVGGVKEGAGARRGRAGISMHKGYAFVQFTNPFDARSACMGEDGRGVFGQILDVNLVAEPKPHQIGRKRPNVAKTSGDWEQFYDSYNAGGAMGACGPRLTPPLKRPRLVVPSMRQQPRAQSPKKVAAPGLEDLKTYRNNHLTSFASHAGGSPDILICGNCRELFSNLSDFIDHRRTYCKLRFTCKCSSHNGILRTEESALLLCALCKENFASAWDLMVHAQAAHMVNIYQLGSKDASQDGSSSIAAEDSAAGNDLTTDATSESNGGEASGEASAGIKEEEEGLSTLPKENGVGGEEEAPAPHHHTPPHLTTISFSHPHNLTTTSPTFASHLSAILCSSSPNHSHFPALATHPHSPMPTPTTDVRRTLGVVVTLSLCPPRTKLTHISSLVD</sequence>
<keyword evidence="5" id="KW-1185">Reference proteome</keyword>
<dbReference type="InterPro" id="IPR051186">
    <property type="entry name" value="RRM_HNRPC/RALY_subfam"/>
</dbReference>
<name>A0AAW0UNR0_SCYPA</name>
<dbReference type="Gene3D" id="3.30.70.330">
    <property type="match status" value="1"/>
</dbReference>
<proteinExistence type="predicted"/>
<keyword evidence="1" id="KW-0694">RNA-binding</keyword>
<dbReference type="PROSITE" id="PS00028">
    <property type="entry name" value="ZINC_FINGER_C2H2_1"/>
    <property type="match status" value="1"/>
</dbReference>
<dbReference type="GO" id="GO:0003723">
    <property type="term" value="F:RNA binding"/>
    <property type="evidence" value="ECO:0007669"/>
    <property type="project" value="UniProtKB-KW"/>
</dbReference>
<evidence type="ECO:0000313" key="5">
    <source>
        <dbReference type="Proteomes" id="UP001487740"/>
    </source>
</evidence>
<feature type="domain" description="C2H2-type" evidence="3">
    <location>
        <begin position="207"/>
        <end position="228"/>
    </location>
</feature>
<protein>
    <recommendedName>
        <fullName evidence="3">C2H2-type domain-containing protein</fullName>
    </recommendedName>
</protein>
<dbReference type="AlphaFoldDB" id="A0AAW0UNR0"/>
<dbReference type="Proteomes" id="UP001487740">
    <property type="component" value="Unassembled WGS sequence"/>
</dbReference>
<dbReference type="EMBL" id="JARAKH010000008">
    <property type="protein sequence ID" value="KAK8401680.1"/>
    <property type="molecule type" value="Genomic_DNA"/>
</dbReference>
<dbReference type="GO" id="GO:0005634">
    <property type="term" value="C:nucleus"/>
    <property type="evidence" value="ECO:0007669"/>
    <property type="project" value="TreeGrafter"/>
</dbReference>